<feature type="transmembrane region" description="Helical" evidence="1">
    <location>
        <begin position="103"/>
        <end position="123"/>
    </location>
</feature>
<keyword evidence="1" id="KW-1133">Transmembrane helix</keyword>
<feature type="transmembrane region" description="Helical" evidence="1">
    <location>
        <begin position="40"/>
        <end position="57"/>
    </location>
</feature>
<dbReference type="Gene3D" id="1.20.120.1630">
    <property type="match status" value="1"/>
</dbReference>
<reference evidence="2" key="1">
    <citation type="submission" date="2021-02" db="EMBL/GenBank/DDBJ databases">
        <authorList>
            <person name="Dougan E. K."/>
            <person name="Rhodes N."/>
            <person name="Thang M."/>
            <person name="Chan C."/>
        </authorList>
    </citation>
    <scope>NUCLEOTIDE SEQUENCE</scope>
</reference>
<dbReference type="OrthoDB" id="201504at2759"/>
<comment type="caution">
    <text evidence="2">The sequence shown here is derived from an EMBL/GenBank/DDBJ whole genome shotgun (WGS) entry which is preliminary data.</text>
</comment>
<name>A0A812YER8_SYMPI</name>
<protein>
    <recommendedName>
        <fullName evidence="4">Steroid 5-alpha reductase C-terminal domain-containing protein</fullName>
    </recommendedName>
</protein>
<dbReference type="AlphaFoldDB" id="A0A812YER8"/>
<accession>A0A812YER8</accession>
<keyword evidence="1" id="KW-0472">Membrane</keyword>
<dbReference type="Pfam" id="PF06966">
    <property type="entry name" value="DUF1295"/>
    <property type="match status" value="1"/>
</dbReference>
<organism evidence="2 3">
    <name type="scientific">Symbiodinium pilosum</name>
    <name type="common">Dinoflagellate</name>
    <dbReference type="NCBI Taxonomy" id="2952"/>
    <lineage>
        <taxon>Eukaryota</taxon>
        <taxon>Sar</taxon>
        <taxon>Alveolata</taxon>
        <taxon>Dinophyceae</taxon>
        <taxon>Suessiales</taxon>
        <taxon>Symbiodiniaceae</taxon>
        <taxon>Symbiodinium</taxon>
    </lineage>
</organism>
<dbReference type="GO" id="GO:0016020">
    <property type="term" value="C:membrane"/>
    <property type="evidence" value="ECO:0007669"/>
    <property type="project" value="TreeGrafter"/>
</dbReference>
<dbReference type="Proteomes" id="UP000649617">
    <property type="component" value="Unassembled WGS sequence"/>
</dbReference>
<evidence type="ECO:0000313" key="2">
    <source>
        <dbReference type="EMBL" id="CAE7777047.1"/>
    </source>
</evidence>
<dbReference type="EMBL" id="CAJNIZ010047848">
    <property type="protein sequence ID" value="CAE7777047.1"/>
    <property type="molecule type" value="Genomic_DNA"/>
</dbReference>
<proteinExistence type="predicted"/>
<sequence>MSQAFVYAVSVGITALIQLSGFAVAFALQTETFYDILGGTNFLALAAWSAWCSAAFFSNTRQIIATALFVLSRGWLLVFLAWRAHERKGDSRFDGVKDKFGRFLLFWVVQGVWVMLISMPNLFINSSAANRPLTWFDWVLVGGFAYAVIVEILADIQKANWVQAGRPGGFCQVGVWAYSRHPNYFGEIFQWWCAWALAYNSSEHAAGYSDPLWWICILSPAFTMHILLNLAPTGITNAEGKNLKRYYEKCPDEYAEYRKNTSILIPMIGYRHVPLGLKRTIFFDFERYEYRPGGSGKKD</sequence>
<evidence type="ECO:0000256" key="1">
    <source>
        <dbReference type="SAM" id="Phobius"/>
    </source>
</evidence>
<keyword evidence="1" id="KW-0812">Transmembrane</keyword>
<dbReference type="InterPro" id="IPR010721">
    <property type="entry name" value="UstE-like"/>
</dbReference>
<dbReference type="PANTHER" id="PTHR32251">
    <property type="entry name" value="3-OXO-5-ALPHA-STEROID 4-DEHYDROGENASE"/>
    <property type="match status" value="1"/>
</dbReference>
<evidence type="ECO:0008006" key="4">
    <source>
        <dbReference type="Google" id="ProtNLM"/>
    </source>
</evidence>
<gene>
    <name evidence="2" type="ORF">SPIL2461_LOCUS23026</name>
</gene>
<evidence type="ECO:0000313" key="3">
    <source>
        <dbReference type="Proteomes" id="UP000649617"/>
    </source>
</evidence>
<feature type="transmembrane region" description="Helical" evidence="1">
    <location>
        <begin position="135"/>
        <end position="154"/>
    </location>
</feature>
<feature type="transmembrane region" description="Helical" evidence="1">
    <location>
        <begin position="6"/>
        <end position="28"/>
    </location>
</feature>
<keyword evidence="3" id="KW-1185">Reference proteome</keyword>
<feature type="transmembrane region" description="Helical" evidence="1">
    <location>
        <begin position="63"/>
        <end position="82"/>
    </location>
</feature>
<dbReference type="PANTHER" id="PTHR32251:SF15">
    <property type="entry name" value="3-OXO-5-ALPHA-STEROID 4-DEHYDROGENASE (DUF1295)"/>
    <property type="match status" value="1"/>
</dbReference>